<feature type="domain" description="Glycosyl transferase family 1" evidence="1">
    <location>
        <begin position="186"/>
        <end position="358"/>
    </location>
</feature>
<dbReference type="Pfam" id="PF00534">
    <property type="entry name" value="Glycos_transf_1"/>
    <property type="match status" value="1"/>
</dbReference>
<name>A0A398CLW6_9BACL</name>
<dbReference type="Gene3D" id="3.40.50.2000">
    <property type="entry name" value="Glycogen Phosphorylase B"/>
    <property type="match status" value="2"/>
</dbReference>
<dbReference type="InterPro" id="IPR001296">
    <property type="entry name" value="Glyco_trans_1"/>
</dbReference>
<evidence type="ECO:0000259" key="2">
    <source>
        <dbReference type="Pfam" id="PF13439"/>
    </source>
</evidence>
<keyword evidence="4" id="KW-1185">Reference proteome</keyword>
<dbReference type="SUPFAM" id="SSF53756">
    <property type="entry name" value="UDP-Glycosyltransferase/glycogen phosphorylase"/>
    <property type="match status" value="1"/>
</dbReference>
<gene>
    <name evidence="3" type="ORF">D3H35_13805</name>
</gene>
<dbReference type="CDD" id="cd03801">
    <property type="entry name" value="GT4_PimA-like"/>
    <property type="match status" value="1"/>
</dbReference>
<dbReference type="OrthoDB" id="139410at2"/>
<evidence type="ECO:0000259" key="1">
    <source>
        <dbReference type="Pfam" id="PF00534"/>
    </source>
</evidence>
<evidence type="ECO:0000313" key="3">
    <source>
        <dbReference type="EMBL" id="RIE01858.1"/>
    </source>
</evidence>
<dbReference type="EMBL" id="QXJM01000039">
    <property type="protein sequence ID" value="RIE01858.1"/>
    <property type="molecule type" value="Genomic_DNA"/>
</dbReference>
<dbReference type="Proteomes" id="UP000266340">
    <property type="component" value="Unassembled WGS sequence"/>
</dbReference>
<comment type="caution">
    <text evidence="3">The sequence shown here is derived from an EMBL/GenBank/DDBJ whole genome shotgun (WGS) entry which is preliminary data.</text>
</comment>
<dbReference type="InterPro" id="IPR028098">
    <property type="entry name" value="Glyco_trans_4-like_N"/>
</dbReference>
<reference evidence="3 4" key="1">
    <citation type="submission" date="2018-09" db="EMBL/GenBank/DDBJ databases">
        <title>Cohnella cavernae sp. nov., isolated from a karst cave.</title>
        <authorList>
            <person name="Zhu H."/>
        </authorList>
    </citation>
    <scope>NUCLEOTIDE SEQUENCE [LARGE SCALE GENOMIC DNA]</scope>
    <source>
        <strain evidence="3 4">K2E09-144</strain>
    </source>
</reference>
<keyword evidence="3" id="KW-0808">Transferase</keyword>
<accession>A0A398CLW6</accession>
<dbReference type="GO" id="GO:0016757">
    <property type="term" value="F:glycosyltransferase activity"/>
    <property type="evidence" value="ECO:0007669"/>
    <property type="project" value="InterPro"/>
</dbReference>
<dbReference type="RefSeq" id="WP_119149915.1">
    <property type="nucleotide sequence ID" value="NZ_JBHSOV010000020.1"/>
</dbReference>
<organism evidence="3 4">
    <name type="scientific">Cohnella faecalis</name>
    <dbReference type="NCBI Taxonomy" id="2315694"/>
    <lineage>
        <taxon>Bacteria</taxon>
        <taxon>Bacillati</taxon>
        <taxon>Bacillota</taxon>
        <taxon>Bacilli</taxon>
        <taxon>Bacillales</taxon>
        <taxon>Paenibacillaceae</taxon>
        <taxon>Cohnella</taxon>
    </lineage>
</organism>
<dbReference type="AlphaFoldDB" id="A0A398CLW6"/>
<dbReference type="Pfam" id="PF13439">
    <property type="entry name" value="Glyco_transf_4"/>
    <property type="match status" value="1"/>
</dbReference>
<sequence>MNILMICTEKLPVPNIRGGAIQTYIGGISGILSRHHRLTILGRSDPELPAEEAADGVRYVRVDSDGLLNVYTQGVVEFLARSQEVYDIIHIFNRPKLVLPVRQFAPAARIILSMHNDMFSPEKLSRAEGVAVLENTERIVTISNFIGSSICRYYPEAAPKIRTIYSGVDLSRFAPWLESDFARQARQTIRSQHQLDSKKVILFVGRLSRNKGPHVLVRAMSQLKHPDAALVVVGAAWYSDDSVSDYIAYIRAIAARSKIPVVTTGYVPAHEVHQWFCAADVFVCTSIWDEPLARVHYEAMAAGLPFITTARGGNPEIVRDNNGLLVQNPEDPLEYAGALNHILSDLNAARQMGIRGRRMIENHFTWEHVAGNVLSVWEQRG</sequence>
<feature type="domain" description="Glycosyltransferase subfamily 4-like N-terminal" evidence="2">
    <location>
        <begin position="33"/>
        <end position="172"/>
    </location>
</feature>
<evidence type="ECO:0000313" key="4">
    <source>
        <dbReference type="Proteomes" id="UP000266340"/>
    </source>
</evidence>
<dbReference type="PANTHER" id="PTHR12526">
    <property type="entry name" value="GLYCOSYLTRANSFERASE"/>
    <property type="match status" value="1"/>
</dbReference>
<dbReference type="PANTHER" id="PTHR12526:SF638">
    <property type="entry name" value="SPORE COAT PROTEIN SA"/>
    <property type="match status" value="1"/>
</dbReference>
<proteinExistence type="predicted"/>
<protein>
    <submittedName>
        <fullName evidence="3">Glycosyltransferase family 1 protein</fullName>
    </submittedName>
</protein>